<dbReference type="InterPro" id="IPR027417">
    <property type="entry name" value="P-loop_NTPase"/>
</dbReference>
<comment type="subunit">
    <text evidence="8">Homotetramer.</text>
</comment>
<evidence type="ECO:0000256" key="11">
    <source>
        <dbReference type="RuleBase" id="RU000544"/>
    </source>
</evidence>
<dbReference type="GO" id="GO:0046104">
    <property type="term" value="P:thymidine metabolic process"/>
    <property type="evidence" value="ECO:0007669"/>
    <property type="project" value="TreeGrafter"/>
</dbReference>
<organism evidence="13 14">
    <name type="scientific">Mesoplasma lactucae ATCC 49193</name>
    <dbReference type="NCBI Taxonomy" id="81460"/>
    <lineage>
        <taxon>Bacteria</taxon>
        <taxon>Bacillati</taxon>
        <taxon>Mycoplasmatota</taxon>
        <taxon>Mollicutes</taxon>
        <taxon>Entomoplasmatales</taxon>
        <taxon>Entomoplasmataceae</taxon>
        <taxon>Mesoplasma</taxon>
    </lineage>
</organism>
<keyword evidence="8" id="KW-0963">Cytoplasm</keyword>
<dbReference type="EC" id="2.7.1.21" evidence="2 8"/>
<feature type="binding site" evidence="8">
    <location>
        <begin position="101"/>
        <end position="104"/>
    </location>
    <ligand>
        <name>ATP</name>
        <dbReference type="ChEBI" id="CHEBI:30616"/>
    </ligand>
</feature>
<evidence type="ECO:0000256" key="8">
    <source>
        <dbReference type="HAMAP-Rule" id="MF_00124"/>
    </source>
</evidence>
<feature type="binding site" evidence="8">
    <location>
        <begin position="22"/>
        <end position="29"/>
    </location>
    <ligand>
        <name>ATP</name>
        <dbReference type="ChEBI" id="CHEBI:30616"/>
    </ligand>
</feature>
<keyword evidence="6 8" id="KW-0418">Kinase</keyword>
<dbReference type="SUPFAM" id="SSF57716">
    <property type="entry name" value="Glucocorticoid receptor-like (DNA-binding domain)"/>
    <property type="match status" value="1"/>
</dbReference>
<evidence type="ECO:0000256" key="4">
    <source>
        <dbReference type="ARBA" id="ARBA00022679"/>
    </source>
</evidence>
<dbReference type="GO" id="GO:0005524">
    <property type="term" value="F:ATP binding"/>
    <property type="evidence" value="ECO:0007669"/>
    <property type="project" value="UniProtKB-UniRule"/>
</dbReference>
<reference evidence="13 14" key="1">
    <citation type="submission" date="2017-09" db="EMBL/GenBank/DDBJ databases">
        <title>SPAdes assembly of the Mesoplasma lactucae genome.</title>
        <authorList>
            <person name="Knight T.F."/>
            <person name="Rubinstein R."/>
            <person name="Citino T."/>
        </authorList>
    </citation>
    <scope>NUCLEOTIDE SEQUENCE [LARGE SCALE GENOMIC DNA]</scope>
    <source>
        <strain evidence="13 14">831-C4</strain>
    </source>
</reference>
<keyword evidence="4 8" id="KW-0808">Transferase</keyword>
<evidence type="ECO:0000256" key="5">
    <source>
        <dbReference type="ARBA" id="ARBA00022741"/>
    </source>
</evidence>
<dbReference type="GO" id="GO:0071897">
    <property type="term" value="P:DNA biosynthetic process"/>
    <property type="evidence" value="ECO:0007669"/>
    <property type="project" value="UniProtKB-KW"/>
</dbReference>
<dbReference type="AlphaFoldDB" id="A0A291IST8"/>
<dbReference type="InterPro" id="IPR001267">
    <property type="entry name" value="Thymidine_kinase"/>
</dbReference>
<dbReference type="RefSeq" id="WP_096863054.1">
    <property type="nucleotide sequence ID" value="NZ_CP023668.1"/>
</dbReference>
<name>A0A291IST8_9MOLU</name>
<comment type="subcellular location">
    <subcellularLocation>
        <location evidence="8">Cytoplasm</location>
    </subcellularLocation>
</comment>
<dbReference type="GO" id="GO:0008270">
    <property type="term" value="F:zinc ion binding"/>
    <property type="evidence" value="ECO:0007669"/>
    <property type="project" value="UniProtKB-UniRule"/>
</dbReference>
<evidence type="ECO:0000256" key="10">
    <source>
        <dbReference type="PIRSR" id="PIRSR035805-2"/>
    </source>
</evidence>
<keyword evidence="5 8" id="KW-0547">Nucleotide-binding</keyword>
<evidence type="ECO:0000256" key="6">
    <source>
        <dbReference type="ARBA" id="ARBA00022777"/>
    </source>
</evidence>
<dbReference type="NCBIfam" id="NF003296">
    <property type="entry name" value="PRK04296.1-1"/>
    <property type="match status" value="1"/>
</dbReference>
<dbReference type="PANTHER" id="PTHR11441">
    <property type="entry name" value="THYMIDINE KINASE"/>
    <property type="match status" value="1"/>
</dbReference>
<dbReference type="Gene3D" id="3.30.60.20">
    <property type="match status" value="1"/>
</dbReference>
<dbReference type="GO" id="GO:0004797">
    <property type="term" value="F:thymidine kinase activity"/>
    <property type="evidence" value="ECO:0007669"/>
    <property type="project" value="UniProtKB-UniRule"/>
</dbReference>
<dbReference type="HAMAP" id="MF_00124">
    <property type="entry name" value="Thymidine_kinase"/>
    <property type="match status" value="1"/>
</dbReference>
<keyword evidence="14" id="KW-1185">Reference proteome</keyword>
<evidence type="ECO:0000313" key="14">
    <source>
        <dbReference type="Proteomes" id="UP000232227"/>
    </source>
</evidence>
<evidence type="ECO:0000256" key="2">
    <source>
        <dbReference type="ARBA" id="ARBA00012118"/>
    </source>
</evidence>
<feature type="binding site" evidence="8">
    <location>
        <position position="158"/>
    </location>
    <ligand>
        <name>Zn(2+)</name>
        <dbReference type="ChEBI" id="CHEBI:29105"/>
    </ligand>
</feature>
<dbReference type="PANTHER" id="PTHR11441:SF0">
    <property type="entry name" value="THYMIDINE KINASE, CYTOSOLIC"/>
    <property type="match status" value="1"/>
</dbReference>
<proteinExistence type="inferred from homology"/>
<feature type="binding site" evidence="10">
    <location>
        <position position="192"/>
    </location>
    <ligand>
        <name>substrate</name>
    </ligand>
</feature>
<keyword evidence="3 8" id="KW-0237">DNA synthesis</keyword>
<dbReference type="Pfam" id="PF00265">
    <property type="entry name" value="TK"/>
    <property type="match status" value="1"/>
</dbReference>
<evidence type="ECO:0000256" key="3">
    <source>
        <dbReference type="ARBA" id="ARBA00022634"/>
    </source>
</evidence>
<dbReference type="PIRSF" id="PIRSF035805">
    <property type="entry name" value="TK_cell"/>
    <property type="match status" value="1"/>
</dbReference>
<keyword evidence="7 8" id="KW-0067">ATP-binding</keyword>
<evidence type="ECO:0000256" key="12">
    <source>
        <dbReference type="RuleBase" id="RU004165"/>
    </source>
</evidence>
<comment type="similarity">
    <text evidence="1 8 12">Belongs to the thymidine kinase family.</text>
</comment>
<dbReference type="PROSITE" id="PS00603">
    <property type="entry name" value="TK_CELLULAR_TYPE"/>
    <property type="match status" value="1"/>
</dbReference>
<dbReference type="EMBL" id="CP023668">
    <property type="protein sequence ID" value="ATG97761.1"/>
    <property type="molecule type" value="Genomic_DNA"/>
</dbReference>
<accession>A0A291IST8</accession>
<dbReference type="SUPFAM" id="SSF52540">
    <property type="entry name" value="P-loop containing nucleoside triphosphate hydrolases"/>
    <property type="match status" value="1"/>
</dbReference>
<feature type="binding site" evidence="8">
    <location>
        <position position="161"/>
    </location>
    <ligand>
        <name>Zn(2+)</name>
        <dbReference type="ChEBI" id="CHEBI:29105"/>
    </ligand>
</feature>
<protein>
    <recommendedName>
        <fullName evidence="2 8">Thymidine kinase</fullName>
        <ecNumber evidence="2 8">2.7.1.21</ecNumber>
    </recommendedName>
</protein>
<dbReference type="Gene3D" id="3.40.50.300">
    <property type="entry name" value="P-loop containing nucleotide triphosphate hydrolases"/>
    <property type="match status" value="1"/>
</dbReference>
<gene>
    <name evidence="8" type="primary">tdk</name>
    <name evidence="13" type="ORF">CP520_03425</name>
</gene>
<dbReference type="Proteomes" id="UP000232227">
    <property type="component" value="Chromosome"/>
</dbReference>
<evidence type="ECO:0000256" key="9">
    <source>
        <dbReference type="PIRSR" id="PIRSR035805-1"/>
    </source>
</evidence>
<dbReference type="KEGG" id="mlac:CP520_03425"/>
<feature type="active site" description="Proton acceptor" evidence="8 9">
    <location>
        <position position="102"/>
    </location>
</feature>
<dbReference type="OrthoDB" id="9781579at2"/>
<keyword evidence="8" id="KW-0862">Zinc</keyword>
<comment type="catalytic activity">
    <reaction evidence="8 11">
        <text>thymidine + ATP = dTMP + ADP + H(+)</text>
        <dbReference type="Rhea" id="RHEA:19129"/>
        <dbReference type="ChEBI" id="CHEBI:15378"/>
        <dbReference type="ChEBI" id="CHEBI:17748"/>
        <dbReference type="ChEBI" id="CHEBI:30616"/>
        <dbReference type="ChEBI" id="CHEBI:63528"/>
        <dbReference type="ChEBI" id="CHEBI:456216"/>
        <dbReference type="EC" id="2.7.1.21"/>
    </reaction>
</comment>
<evidence type="ECO:0000313" key="13">
    <source>
        <dbReference type="EMBL" id="ATG97761.1"/>
    </source>
</evidence>
<keyword evidence="8" id="KW-0479">Metal-binding</keyword>
<evidence type="ECO:0000256" key="7">
    <source>
        <dbReference type="ARBA" id="ARBA00022840"/>
    </source>
</evidence>
<feature type="binding site" evidence="8">
    <location>
        <position position="196"/>
    </location>
    <ligand>
        <name>Zn(2+)</name>
        <dbReference type="ChEBI" id="CHEBI:29105"/>
    </ligand>
</feature>
<feature type="binding site" evidence="8">
    <location>
        <position position="199"/>
    </location>
    <ligand>
        <name>Zn(2+)</name>
        <dbReference type="ChEBI" id="CHEBI:29105"/>
    </ligand>
</feature>
<sequence length="204" mass="23194">MTNTIKNTQSQPKMGWIELITGCMFAGKTEEFIRRLRKHYYGKRNVLAFKPSIDDRYDAENIATHSGDVFPSFPVKDSKQIREIYKRELEKQGHIDVVGIDEVQFLDTDVVQLINDLADEGVIVIVTGLDKDFKLGPFQNVDKLLYQAEYVDKLHAVCSICGANANRSQRMVNGQPAKKTDPIILVSGKESYEARCRFCYIPAK</sequence>
<dbReference type="GO" id="GO:0005829">
    <property type="term" value="C:cytosol"/>
    <property type="evidence" value="ECO:0007669"/>
    <property type="project" value="TreeGrafter"/>
</dbReference>
<dbReference type="InterPro" id="IPR020633">
    <property type="entry name" value="Thymidine_kinase_CS"/>
</dbReference>
<evidence type="ECO:0000256" key="1">
    <source>
        <dbReference type="ARBA" id="ARBA00007587"/>
    </source>
</evidence>